<dbReference type="RefSeq" id="WP_072989365.1">
    <property type="nucleotide sequence ID" value="NZ_FQZB01000012.1"/>
</dbReference>
<evidence type="ECO:0000259" key="1">
    <source>
        <dbReference type="Pfam" id="PF10047"/>
    </source>
</evidence>
<feature type="domain" description="DUF2281" evidence="1">
    <location>
        <begin position="6"/>
        <end position="36"/>
    </location>
</feature>
<reference evidence="2 3" key="1">
    <citation type="submission" date="2016-11" db="EMBL/GenBank/DDBJ databases">
        <authorList>
            <person name="Jaros S."/>
            <person name="Januszkiewicz K."/>
            <person name="Wedrychowicz H."/>
        </authorList>
    </citation>
    <scope>NUCLEOTIDE SEQUENCE [LARGE SCALE GENOMIC DNA]</scope>
    <source>
        <strain evidence="2 3">DSM 21758</strain>
    </source>
</reference>
<dbReference type="Pfam" id="PF10047">
    <property type="entry name" value="DUF2281"/>
    <property type="match status" value="1"/>
</dbReference>
<dbReference type="AlphaFoldDB" id="A0A1M6NP32"/>
<gene>
    <name evidence="2" type="ORF">SAMN02745163_02965</name>
</gene>
<dbReference type="STRING" id="1121302.SAMN02745163_02965"/>
<proteinExistence type="predicted"/>
<dbReference type="InterPro" id="IPR018739">
    <property type="entry name" value="DUF2281"/>
</dbReference>
<evidence type="ECO:0000313" key="3">
    <source>
        <dbReference type="Proteomes" id="UP000184310"/>
    </source>
</evidence>
<evidence type="ECO:0000313" key="2">
    <source>
        <dbReference type="EMBL" id="SHJ97418.1"/>
    </source>
</evidence>
<dbReference type="Proteomes" id="UP000184310">
    <property type="component" value="Unassembled WGS sequence"/>
</dbReference>
<dbReference type="OrthoDB" id="1684750at2"/>
<sequence length="57" mass="6808">MTIAERIIELSKEIPEDKLAEVIDFMEFLKEKELKQRRSLIDEIMIEDNETLEELAK</sequence>
<dbReference type="EMBL" id="FQZB01000012">
    <property type="protein sequence ID" value="SHJ97418.1"/>
    <property type="molecule type" value="Genomic_DNA"/>
</dbReference>
<organism evidence="2 3">
    <name type="scientific">Clostridium cavendishii DSM 21758</name>
    <dbReference type="NCBI Taxonomy" id="1121302"/>
    <lineage>
        <taxon>Bacteria</taxon>
        <taxon>Bacillati</taxon>
        <taxon>Bacillota</taxon>
        <taxon>Clostridia</taxon>
        <taxon>Eubacteriales</taxon>
        <taxon>Clostridiaceae</taxon>
        <taxon>Clostridium</taxon>
    </lineage>
</organism>
<name>A0A1M6NP32_9CLOT</name>
<protein>
    <recommendedName>
        <fullName evidence="1">DUF2281 domain-containing protein</fullName>
    </recommendedName>
</protein>
<keyword evidence="3" id="KW-1185">Reference proteome</keyword>
<accession>A0A1M6NP32</accession>